<dbReference type="RefSeq" id="WP_378744916.1">
    <property type="nucleotide sequence ID" value="NZ_CBDRIY010000032.1"/>
</dbReference>
<evidence type="ECO:0000313" key="3">
    <source>
        <dbReference type="Proteomes" id="UP000682416"/>
    </source>
</evidence>
<dbReference type="InterPro" id="IPR007278">
    <property type="entry name" value="DUF397"/>
</dbReference>
<feature type="domain" description="DUF397" evidence="1">
    <location>
        <begin position="7"/>
        <end position="57"/>
    </location>
</feature>
<protein>
    <submittedName>
        <fullName evidence="2">DUF397 domain-containing protein</fullName>
    </submittedName>
</protein>
<proteinExistence type="predicted"/>
<reference evidence="2" key="1">
    <citation type="submission" date="2021-05" db="EMBL/GenBank/DDBJ databases">
        <authorList>
            <person name="Kaiqin L."/>
            <person name="Jian G."/>
        </authorList>
    </citation>
    <scope>NUCLEOTIDE SEQUENCE</scope>
    <source>
        <strain evidence="2">HDS5</strain>
    </source>
</reference>
<name>A0A975LAH2_9ACTN</name>
<dbReference type="KEGG" id="nec:KGD82_04705"/>
<dbReference type="Pfam" id="PF04149">
    <property type="entry name" value="DUF397"/>
    <property type="match status" value="1"/>
</dbReference>
<gene>
    <name evidence="2" type="ORF">KGD82_04705</name>
</gene>
<evidence type="ECO:0000313" key="2">
    <source>
        <dbReference type="EMBL" id="QVJ02126.1"/>
    </source>
</evidence>
<dbReference type="EMBL" id="CP074402">
    <property type="protein sequence ID" value="QVJ02126.1"/>
    <property type="molecule type" value="Genomic_DNA"/>
</dbReference>
<organism evidence="2 3">
    <name type="scientific">Nocardiopsis eucommiae</name>
    <dbReference type="NCBI Taxonomy" id="2831970"/>
    <lineage>
        <taxon>Bacteria</taxon>
        <taxon>Bacillati</taxon>
        <taxon>Actinomycetota</taxon>
        <taxon>Actinomycetes</taxon>
        <taxon>Streptosporangiales</taxon>
        <taxon>Nocardiopsidaceae</taxon>
        <taxon>Nocardiopsis</taxon>
    </lineage>
</organism>
<dbReference type="AlphaFoldDB" id="A0A975LAH2"/>
<accession>A0A975LAH2</accession>
<sequence length="58" mass="6130">MDDSPPWFKSSFSQGASCCVEALVGQHGVSARDSRAPDGTRLGFVPVAWSSFLGALRS</sequence>
<evidence type="ECO:0000259" key="1">
    <source>
        <dbReference type="Pfam" id="PF04149"/>
    </source>
</evidence>
<dbReference type="Proteomes" id="UP000682416">
    <property type="component" value="Chromosome"/>
</dbReference>
<keyword evidence="3" id="KW-1185">Reference proteome</keyword>